<protein>
    <recommendedName>
        <fullName evidence="2">Methyltransferase FkbM domain-containing protein</fullName>
    </recommendedName>
</protein>
<feature type="domain" description="Methyltransferase FkbM" evidence="2">
    <location>
        <begin position="137"/>
        <end position="198"/>
    </location>
</feature>
<dbReference type="OrthoDB" id="2012523at2759"/>
<feature type="region of interest" description="Disordered" evidence="1">
    <location>
        <begin position="248"/>
        <end position="288"/>
    </location>
</feature>
<feature type="compositionally biased region" description="Basic and acidic residues" evidence="1">
    <location>
        <begin position="261"/>
        <end position="288"/>
    </location>
</feature>
<evidence type="ECO:0000313" key="3">
    <source>
        <dbReference type="EMBL" id="GBG77944.1"/>
    </source>
</evidence>
<dbReference type="InterPro" id="IPR029063">
    <property type="entry name" value="SAM-dependent_MTases_sf"/>
</dbReference>
<gene>
    <name evidence="3" type="ORF">CBR_g25875</name>
</gene>
<evidence type="ECO:0000259" key="2">
    <source>
        <dbReference type="Pfam" id="PF05050"/>
    </source>
</evidence>
<dbReference type="AlphaFoldDB" id="A0A388L6N6"/>
<reference evidence="3 4" key="1">
    <citation type="journal article" date="2018" name="Cell">
        <title>The Chara Genome: Secondary Complexity and Implications for Plant Terrestrialization.</title>
        <authorList>
            <person name="Nishiyama T."/>
            <person name="Sakayama H."/>
            <person name="Vries J.D."/>
            <person name="Buschmann H."/>
            <person name="Saint-Marcoux D."/>
            <person name="Ullrich K.K."/>
            <person name="Haas F.B."/>
            <person name="Vanderstraeten L."/>
            <person name="Becker D."/>
            <person name="Lang D."/>
            <person name="Vosolsobe S."/>
            <person name="Rombauts S."/>
            <person name="Wilhelmsson P.K.I."/>
            <person name="Janitza P."/>
            <person name="Kern R."/>
            <person name="Heyl A."/>
            <person name="Rumpler F."/>
            <person name="Villalobos L.I.A.C."/>
            <person name="Clay J.M."/>
            <person name="Skokan R."/>
            <person name="Toyoda A."/>
            <person name="Suzuki Y."/>
            <person name="Kagoshima H."/>
            <person name="Schijlen E."/>
            <person name="Tajeshwar N."/>
            <person name="Catarino B."/>
            <person name="Hetherington A.J."/>
            <person name="Saltykova A."/>
            <person name="Bonnot C."/>
            <person name="Breuninger H."/>
            <person name="Symeonidi A."/>
            <person name="Radhakrishnan G.V."/>
            <person name="Van Nieuwerburgh F."/>
            <person name="Deforce D."/>
            <person name="Chang C."/>
            <person name="Karol K.G."/>
            <person name="Hedrich R."/>
            <person name="Ulvskov P."/>
            <person name="Glockner G."/>
            <person name="Delwiche C.F."/>
            <person name="Petrasek J."/>
            <person name="Van de Peer Y."/>
            <person name="Friml J."/>
            <person name="Beilby M."/>
            <person name="Dolan L."/>
            <person name="Kohara Y."/>
            <person name="Sugano S."/>
            <person name="Fujiyama A."/>
            <person name="Delaux P.-M."/>
            <person name="Quint M."/>
            <person name="TheiBen G."/>
            <person name="Hagemann M."/>
            <person name="Harholt J."/>
            <person name="Dunand C."/>
            <person name="Zachgo S."/>
            <person name="Langdale J."/>
            <person name="Maumus F."/>
            <person name="Straeten D.V.D."/>
            <person name="Gould S.B."/>
            <person name="Rensing S.A."/>
        </authorList>
    </citation>
    <scope>NUCLEOTIDE SEQUENCE [LARGE SCALE GENOMIC DNA]</scope>
    <source>
        <strain evidence="3 4">S276</strain>
    </source>
</reference>
<evidence type="ECO:0000256" key="1">
    <source>
        <dbReference type="SAM" id="MobiDB-lite"/>
    </source>
</evidence>
<proteinExistence type="predicted"/>
<dbReference type="Pfam" id="PF05050">
    <property type="entry name" value="Methyltransf_21"/>
    <property type="match status" value="1"/>
</dbReference>
<dbReference type="SUPFAM" id="SSF53335">
    <property type="entry name" value="S-adenosyl-L-methionine-dependent methyltransferases"/>
    <property type="match status" value="1"/>
</dbReference>
<keyword evidence="4" id="KW-1185">Reference proteome</keyword>
<evidence type="ECO:0000313" key="4">
    <source>
        <dbReference type="Proteomes" id="UP000265515"/>
    </source>
</evidence>
<sequence length="288" mass="32360">MDAHDLQRMISAPHDCCAHGRRYFFKGGWRNQNELENLMNEERGKRPPVCVVGCFANEVPCLKKEPCLLQFFLRPGTSDIRVLAQLYEESEYSFVSEYNLKTILDGGGNVGLASLIFANFVNEPGLGNEWGTMVQQSKEGVPAMTVDVIQDLFNVAHFDFAKIDIEGAEKEVFTPSETNTMEWLTAVPLVSVEMHDWMKAGSSQPVMKVFDTGLDTFRSGCNSSQIRRGSPSVSTMLLRSICYQLQVGREEEEEGRGGGMRRREAEEEGRGGGRRREEEGRGGEWDEQ</sequence>
<accession>A0A388L6N6</accession>
<dbReference type="EMBL" id="BFEA01000280">
    <property type="protein sequence ID" value="GBG77944.1"/>
    <property type="molecule type" value="Genomic_DNA"/>
</dbReference>
<organism evidence="3 4">
    <name type="scientific">Chara braunii</name>
    <name type="common">Braun's stonewort</name>
    <dbReference type="NCBI Taxonomy" id="69332"/>
    <lineage>
        <taxon>Eukaryota</taxon>
        <taxon>Viridiplantae</taxon>
        <taxon>Streptophyta</taxon>
        <taxon>Charophyceae</taxon>
        <taxon>Charales</taxon>
        <taxon>Characeae</taxon>
        <taxon>Chara</taxon>
    </lineage>
</organism>
<dbReference type="InterPro" id="IPR006342">
    <property type="entry name" value="FkbM_mtfrase"/>
</dbReference>
<name>A0A388L6N6_CHABU</name>
<dbReference type="Gramene" id="GBG77944">
    <property type="protein sequence ID" value="GBG77944"/>
    <property type="gene ID" value="CBR_g25875"/>
</dbReference>
<comment type="caution">
    <text evidence="3">The sequence shown here is derived from an EMBL/GenBank/DDBJ whole genome shotgun (WGS) entry which is preliminary data.</text>
</comment>
<dbReference type="Proteomes" id="UP000265515">
    <property type="component" value="Unassembled WGS sequence"/>
</dbReference>